<dbReference type="GO" id="GO:0003723">
    <property type="term" value="F:RNA binding"/>
    <property type="evidence" value="ECO:0007669"/>
    <property type="project" value="UniProtKB-UniRule"/>
</dbReference>
<dbReference type="PROSITE" id="PS50084">
    <property type="entry name" value="KH_TYPE_1"/>
    <property type="match status" value="2"/>
</dbReference>
<feature type="compositionally biased region" description="Polar residues" evidence="2">
    <location>
        <begin position="866"/>
        <end position="882"/>
    </location>
</feature>
<dbReference type="InterPro" id="IPR002999">
    <property type="entry name" value="Tudor"/>
</dbReference>
<dbReference type="GO" id="GO:0005739">
    <property type="term" value="C:mitochondrion"/>
    <property type="evidence" value="ECO:0007669"/>
    <property type="project" value="UniProtKB-ARBA"/>
</dbReference>
<evidence type="ECO:0000313" key="5">
    <source>
        <dbReference type="Proteomes" id="UP000001593"/>
    </source>
</evidence>
<dbReference type="InterPro" id="IPR036612">
    <property type="entry name" value="KH_dom_type_1_sf"/>
</dbReference>
<feature type="compositionally biased region" description="Basic and acidic residues" evidence="2">
    <location>
        <begin position="717"/>
        <end position="727"/>
    </location>
</feature>
<feature type="region of interest" description="Disordered" evidence="2">
    <location>
        <begin position="747"/>
        <end position="945"/>
    </location>
</feature>
<protein>
    <recommendedName>
        <fullName evidence="3">Tudor domain-containing protein</fullName>
    </recommendedName>
</protein>
<keyword evidence="1" id="KW-0694">RNA-binding</keyword>
<evidence type="ECO:0000259" key="3">
    <source>
        <dbReference type="PROSITE" id="PS50304"/>
    </source>
</evidence>
<dbReference type="Proteomes" id="UP000001593">
    <property type="component" value="Unassembled WGS sequence"/>
</dbReference>
<keyword evidence="5" id="KW-1185">Reference proteome</keyword>
<feature type="region of interest" description="Disordered" evidence="2">
    <location>
        <begin position="593"/>
        <end position="685"/>
    </location>
</feature>
<feature type="compositionally biased region" description="Acidic residues" evidence="2">
    <location>
        <begin position="798"/>
        <end position="823"/>
    </location>
</feature>
<feature type="compositionally biased region" description="Polar residues" evidence="2">
    <location>
        <begin position="836"/>
        <end position="857"/>
    </location>
</feature>
<dbReference type="SUPFAM" id="SSF54791">
    <property type="entry name" value="Eukaryotic type KH-domain (KH-domain type I)"/>
    <property type="match status" value="2"/>
</dbReference>
<proteinExistence type="predicted"/>
<dbReference type="InterPro" id="IPR004087">
    <property type="entry name" value="KH_dom"/>
</dbReference>
<dbReference type="PROSITE" id="PS50304">
    <property type="entry name" value="TUDOR"/>
    <property type="match status" value="1"/>
</dbReference>
<feature type="domain" description="Tudor" evidence="3">
    <location>
        <begin position="315"/>
        <end position="374"/>
    </location>
</feature>
<evidence type="ECO:0000256" key="2">
    <source>
        <dbReference type="SAM" id="MobiDB-lite"/>
    </source>
</evidence>
<dbReference type="OMA" id="CYLANTR"/>
<gene>
    <name evidence="4" type="ORF">NEMVEDRAFT_v1g214512</name>
</gene>
<dbReference type="SMART" id="SM00333">
    <property type="entry name" value="TUDOR"/>
    <property type="match status" value="1"/>
</dbReference>
<dbReference type="PANTHER" id="PTHR22948">
    <property type="entry name" value="TUDOR DOMAIN CONTAINING PROTEIN"/>
    <property type="match status" value="1"/>
</dbReference>
<dbReference type="FunFam" id="2.30.30.140:FF:000018">
    <property type="entry name" value="Serine/threonine-protein kinase 31"/>
    <property type="match status" value="1"/>
</dbReference>
<evidence type="ECO:0000256" key="1">
    <source>
        <dbReference type="PROSITE-ProRule" id="PRU00117"/>
    </source>
</evidence>
<feature type="compositionally biased region" description="Basic and acidic residues" evidence="2">
    <location>
        <begin position="660"/>
        <end position="678"/>
    </location>
</feature>
<dbReference type="STRING" id="45351.A7SMF2"/>
<dbReference type="Pfam" id="PF00013">
    <property type="entry name" value="KH_1"/>
    <property type="match status" value="2"/>
</dbReference>
<dbReference type="Gene3D" id="2.30.30.140">
    <property type="match status" value="1"/>
</dbReference>
<dbReference type="Pfam" id="PF00567">
    <property type="entry name" value="TUDOR"/>
    <property type="match status" value="1"/>
</dbReference>
<feature type="compositionally biased region" description="Basic and acidic residues" evidence="2">
    <location>
        <begin position="602"/>
        <end position="632"/>
    </location>
</feature>
<dbReference type="SUPFAM" id="SSF63748">
    <property type="entry name" value="Tudor/PWWP/MBT"/>
    <property type="match status" value="1"/>
</dbReference>
<dbReference type="InterPro" id="IPR035437">
    <property type="entry name" value="SNase_OB-fold_sf"/>
</dbReference>
<dbReference type="InterPro" id="IPR004088">
    <property type="entry name" value="KH_dom_type_1"/>
</dbReference>
<accession>A7SMF2</accession>
<dbReference type="Gene3D" id="3.30.1370.10">
    <property type="entry name" value="K Homology domain, type 1"/>
    <property type="match status" value="2"/>
</dbReference>
<dbReference type="PANTHER" id="PTHR22948:SF29">
    <property type="entry name" value="FI02030P-RELATED"/>
    <property type="match status" value="1"/>
</dbReference>
<evidence type="ECO:0000313" key="4">
    <source>
        <dbReference type="EMBL" id="EDO35117.1"/>
    </source>
</evidence>
<reference evidence="4 5" key="1">
    <citation type="journal article" date="2007" name="Science">
        <title>Sea anemone genome reveals ancestral eumetazoan gene repertoire and genomic organization.</title>
        <authorList>
            <person name="Putnam N.H."/>
            <person name="Srivastava M."/>
            <person name="Hellsten U."/>
            <person name="Dirks B."/>
            <person name="Chapman J."/>
            <person name="Salamov A."/>
            <person name="Terry A."/>
            <person name="Shapiro H."/>
            <person name="Lindquist E."/>
            <person name="Kapitonov V.V."/>
            <person name="Jurka J."/>
            <person name="Genikhovich G."/>
            <person name="Grigoriev I.V."/>
            <person name="Lucas S.M."/>
            <person name="Steele R.E."/>
            <person name="Finnerty J.R."/>
            <person name="Technau U."/>
            <person name="Martindale M.Q."/>
            <person name="Rokhsar D.S."/>
        </authorList>
    </citation>
    <scope>NUCLEOTIDE SEQUENCE [LARGE SCALE GENOMIC DNA]</scope>
    <source>
        <strain evidence="5">CH2 X CH6</strain>
    </source>
</reference>
<sequence length="945" mass="103730">MPILSPEQRLAIAIGVPTVAFLLFLWYKRRQGLREYEEEDDEEETEQTSVATVFETSLELKVPASVSGVIIGRGGANIKKIQKETGTYINFKDDDEPKEKDFGANRTPSERTIVIKGEREKARKAELIIKKIVAEQPRQLTEEYLIPQAACGKIIGRGGATIRHLCQVSVVIFYRVNITQGARIVVDRSEIRPDVPRKCTVTGTVDQIANAKGLLDETIAEHNAAMARKRMPAVHPVVPVAATPSLAKDPLAASSPAVQFPVVSDYVEVFVSAVDTPGHFWVQLVKGHGAQELDKLVSDLTEEASTGSADSIVQSVKVGEVYCAPFPQDESWYRAKVTKDNNDGTVEVFYVDYGDVGTVPKYRMRKLREEQTWLPFQAVECYLANVKPKDGEWSKEAIDVFKQLTHYPDWQVIMTKAVRYCGATPCLDVYNTTTDKDIYINQEMIKGGFATSDVKYPPSTPDNAPAENAVKDEVAVKMEAADVTDSRPEDVATSRAPSESNTDKTVAFHVTKPVSPKEFSPVKTALVKRVSQDYVGTSPSKKSRTSSELGITEHDEVFEQGQVAPEAAEQLNNEPLEFLAGLQGKKREDGLAAKTYLFGSSERSDTKRSPEKPPLKPEVEEMIKLKVSRAFELETNPAEETEDISQTNQQEGMPEAQDLNAKEDDGQKAVDGQKKENGVTDLDEDDELETFTSSFQQQVKVKTLPVTVTVRNATSETTERDQEHDTGDIALPQYKGAPPLVVVAEQADSVASAPETLAAREEGEAVVESNSSLKEDSVDATVVEAESTPGPQVVISGSEEESEEESEEYSEEESEEESEESDSESFASALEEPGSDTDSTSYQTARNNIESSTTSLEYDTAEGGTDTETLRSQNDTHGTPVNSDTESEGEEYEEDEGEKTPKRKLSLQDSDATPKGSLAAEAMFGSEQELGYKGDTEASTENLHK</sequence>
<dbReference type="InterPro" id="IPR050621">
    <property type="entry name" value="Tudor_domain_containing"/>
</dbReference>
<dbReference type="AlphaFoldDB" id="A7SMF2"/>
<feature type="compositionally biased region" description="Basic and acidic residues" evidence="2">
    <location>
        <begin position="930"/>
        <end position="945"/>
    </location>
</feature>
<dbReference type="Gene3D" id="2.40.50.90">
    <property type="match status" value="1"/>
</dbReference>
<dbReference type="InParanoid" id="A7SMF2"/>
<feature type="compositionally biased region" description="Basic and acidic residues" evidence="2">
    <location>
        <begin position="480"/>
        <end position="492"/>
    </location>
</feature>
<feature type="region of interest" description="Disordered" evidence="2">
    <location>
        <begin position="480"/>
        <end position="503"/>
    </location>
</feature>
<dbReference type="EMBL" id="DS469708">
    <property type="protein sequence ID" value="EDO35117.1"/>
    <property type="molecule type" value="Genomic_DNA"/>
</dbReference>
<feature type="compositionally biased region" description="Acidic residues" evidence="2">
    <location>
        <begin position="885"/>
        <end position="897"/>
    </location>
</feature>
<name>A7SMF2_NEMVE</name>
<dbReference type="HOGENOM" id="CLU_311080_0_0_1"/>
<dbReference type="eggNOG" id="KOG2279">
    <property type="taxonomic scope" value="Eukaryota"/>
</dbReference>
<organism evidence="4 5">
    <name type="scientific">Nematostella vectensis</name>
    <name type="common">Starlet sea anemone</name>
    <dbReference type="NCBI Taxonomy" id="45351"/>
    <lineage>
        <taxon>Eukaryota</taxon>
        <taxon>Metazoa</taxon>
        <taxon>Cnidaria</taxon>
        <taxon>Anthozoa</taxon>
        <taxon>Hexacorallia</taxon>
        <taxon>Actiniaria</taxon>
        <taxon>Edwardsiidae</taxon>
        <taxon>Nematostella</taxon>
    </lineage>
</organism>
<dbReference type="SMART" id="SM00322">
    <property type="entry name" value="KH"/>
    <property type="match status" value="2"/>
</dbReference>
<feature type="region of interest" description="Disordered" evidence="2">
    <location>
        <begin position="712"/>
        <end position="733"/>
    </location>
</feature>